<comment type="caution">
    <text evidence="1">The sequence shown here is derived from an EMBL/GenBank/DDBJ whole genome shotgun (WGS) entry which is preliminary data.</text>
</comment>
<dbReference type="EMBL" id="JACIJF010000001">
    <property type="protein sequence ID" value="MBB5709341.1"/>
    <property type="molecule type" value="Genomic_DNA"/>
</dbReference>
<protein>
    <submittedName>
        <fullName evidence="1">Uncharacterized protein</fullName>
    </submittedName>
</protein>
<dbReference type="Proteomes" id="UP000527143">
    <property type="component" value="Unassembled WGS sequence"/>
</dbReference>
<evidence type="ECO:0000313" key="2">
    <source>
        <dbReference type="Proteomes" id="UP000527143"/>
    </source>
</evidence>
<gene>
    <name evidence="1" type="ORF">FHT02_000547</name>
</gene>
<reference evidence="1 2" key="1">
    <citation type="submission" date="2020-08" db="EMBL/GenBank/DDBJ databases">
        <title>Genomic Encyclopedia of Type Strains, Phase IV (KMG-IV): sequencing the most valuable type-strain genomes for metagenomic binning, comparative biology and taxonomic classification.</title>
        <authorList>
            <person name="Goeker M."/>
        </authorList>
    </citation>
    <scope>NUCLEOTIDE SEQUENCE [LARGE SCALE GENOMIC DNA]</scope>
    <source>
        <strain evidence="1 2">DSM 26736</strain>
    </source>
</reference>
<dbReference type="RefSeq" id="WP_184083948.1">
    <property type="nucleotide sequence ID" value="NZ_JACIJF010000001.1"/>
</dbReference>
<sequence length="61" mass="6778">MLGKMRHYRVYKRGEVTGKIVKGKDLLADNDDQALKAASEDPDCPTCEVWKGTTPVGSIKR</sequence>
<proteinExistence type="predicted"/>
<organism evidence="1 2">
    <name type="scientific">Sphingomonas xinjiangensis</name>
    <dbReference type="NCBI Taxonomy" id="643568"/>
    <lineage>
        <taxon>Bacteria</taxon>
        <taxon>Pseudomonadati</taxon>
        <taxon>Pseudomonadota</taxon>
        <taxon>Alphaproteobacteria</taxon>
        <taxon>Sphingomonadales</taxon>
        <taxon>Sphingomonadaceae</taxon>
        <taxon>Sphingomonas</taxon>
    </lineage>
</organism>
<name>A0A840YNF0_9SPHN</name>
<dbReference type="AlphaFoldDB" id="A0A840YNF0"/>
<evidence type="ECO:0000313" key="1">
    <source>
        <dbReference type="EMBL" id="MBB5709341.1"/>
    </source>
</evidence>
<accession>A0A840YNF0</accession>
<keyword evidence="2" id="KW-1185">Reference proteome</keyword>